<sequence>MEVISLVKQVLKRQGTIPMFALERITEIGIIVQPDDGALCGGHLIAALAKSPVRRRETCYAFYVFSNLLCLCIRVMRYAADYGKLAYLVSGGRVPWWRERESCICRAQEGTDAGGLLYSEMKPGICLPEGSPEREDRRAAWSRQMMMGIRTTRSGSRCLPLFLLLLLGSSCHMLHGQGPVFKRDFTFDTTADYVHNVELLGTEEFIAAGHTGGMEAVLLFRPWRLLCKIGEEVAIDLPCVSVCVYVVVVGFIISTTLYGACTNFKANDGIKQHKVVYGLLKGTADSRMRIDL</sequence>
<keyword evidence="1" id="KW-1133">Transmembrane helix</keyword>
<protein>
    <submittedName>
        <fullName evidence="2">Uncharacterized protein</fullName>
    </submittedName>
</protein>
<feature type="transmembrane region" description="Helical" evidence="1">
    <location>
        <begin position="154"/>
        <end position="174"/>
    </location>
</feature>
<keyword evidence="1" id="KW-0472">Membrane</keyword>
<dbReference type="AlphaFoldDB" id="A0A6G1PCN7"/>
<evidence type="ECO:0000256" key="1">
    <source>
        <dbReference type="SAM" id="Phobius"/>
    </source>
</evidence>
<reference evidence="2 3" key="1">
    <citation type="submission" date="2019-02" db="EMBL/GenBank/DDBJ databases">
        <title>Opniocepnalus argus genome.</title>
        <authorList>
            <person name="Zhou C."/>
            <person name="Xiao S."/>
        </authorList>
    </citation>
    <scope>NUCLEOTIDE SEQUENCE [LARGE SCALE GENOMIC DNA]</scope>
    <source>
        <strain evidence="2">OARG1902GOOAL</strain>
        <tissue evidence="2">Muscle</tissue>
    </source>
</reference>
<feature type="transmembrane region" description="Helical" evidence="1">
    <location>
        <begin position="233"/>
        <end position="253"/>
    </location>
</feature>
<dbReference type="Proteomes" id="UP000503349">
    <property type="component" value="Chromosome 3"/>
</dbReference>
<keyword evidence="3" id="KW-1185">Reference proteome</keyword>
<accession>A0A6G1PCN7</accession>
<organism evidence="2 3">
    <name type="scientific">Channa argus</name>
    <name type="common">Northern snakehead</name>
    <name type="synonym">Ophicephalus argus</name>
    <dbReference type="NCBI Taxonomy" id="215402"/>
    <lineage>
        <taxon>Eukaryota</taxon>
        <taxon>Metazoa</taxon>
        <taxon>Chordata</taxon>
        <taxon>Craniata</taxon>
        <taxon>Vertebrata</taxon>
        <taxon>Euteleostomi</taxon>
        <taxon>Actinopterygii</taxon>
        <taxon>Neopterygii</taxon>
        <taxon>Teleostei</taxon>
        <taxon>Neoteleostei</taxon>
        <taxon>Acanthomorphata</taxon>
        <taxon>Anabantaria</taxon>
        <taxon>Anabantiformes</taxon>
        <taxon>Channoidei</taxon>
        <taxon>Channidae</taxon>
        <taxon>Channa</taxon>
    </lineage>
</organism>
<proteinExistence type="predicted"/>
<reference evidence="3" key="2">
    <citation type="submission" date="2019-02" db="EMBL/GenBank/DDBJ databases">
        <title>Opniocepnalus argus Var Kimnra genome.</title>
        <authorList>
            <person name="Zhou C."/>
            <person name="Xiao S."/>
        </authorList>
    </citation>
    <scope>NUCLEOTIDE SEQUENCE [LARGE SCALE GENOMIC DNA]</scope>
</reference>
<evidence type="ECO:0000313" key="3">
    <source>
        <dbReference type="Proteomes" id="UP000503349"/>
    </source>
</evidence>
<name>A0A6G1PCN7_CHAAH</name>
<dbReference type="EMBL" id="CM015714">
    <property type="protein sequence ID" value="KAF3687884.1"/>
    <property type="molecule type" value="Genomic_DNA"/>
</dbReference>
<keyword evidence="1" id="KW-0812">Transmembrane</keyword>
<gene>
    <name evidence="2" type="ORF">EXN66_Car003556</name>
</gene>
<evidence type="ECO:0000313" key="2">
    <source>
        <dbReference type="EMBL" id="KAF3687884.1"/>
    </source>
</evidence>